<protein>
    <submittedName>
        <fullName evidence="1">Uncharacterized protein</fullName>
    </submittedName>
</protein>
<comment type="caution">
    <text evidence="1">The sequence shown here is derived from an EMBL/GenBank/DDBJ whole genome shotgun (WGS) entry which is preliminary data.</text>
</comment>
<sequence length="330" mass="36302">MDSPDDAAGLPYFRDGAHGEDIARLTLLLQRIKKGGGPPTTPIDDEVFKHLVGLWNAQGPGTIDNMLDAHARLPPDARLLRRPRWEPEPVETFAQVGFKQTVTAADGRPLLKLKTLPARGDPIPPVKVTVLGTFATTGRHLFQRAADNVTEPNLTAEVARAAFGSAPYAKNVAFTDINFYAHLARNAEVWNTLSAIELSKRGRERARALGSRVFLNTAGSNKEQWGLQHADALETATNLSANLGVMAVLIKSDGKDELHIFAPHLSALTRWRGTKATLQNLPKTIEYLKAVVRVFDALDAANPLLLQRPLPDTTESRFWPLMHEQLNQVE</sequence>
<dbReference type="AlphaFoldDB" id="A0AAN6JNE2"/>
<evidence type="ECO:0000313" key="2">
    <source>
        <dbReference type="Proteomes" id="UP001176521"/>
    </source>
</evidence>
<accession>A0AAN6JNE2</accession>
<reference evidence="1" key="1">
    <citation type="journal article" date="2023" name="PhytoFront">
        <title>Draft Genome Resources of Seven Strains of Tilletia horrida, Causal Agent of Kernel Smut of Rice.</title>
        <authorList>
            <person name="Khanal S."/>
            <person name="Antony Babu S."/>
            <person name="Zhou X.G."/>
        </authorList>
    </citation>
    <scope>NUCLEOTIDE SEQUENCE</scope>
    <source>
        <strain evidence="1">TX3</strain>
    </source>
</reference>
<name>A0AAN6JNE2_9BASI</name>
<organism evidence="1 2">
    <name type="scientific">Tilletia horrida</name>
    <dbReference type="NCBI Taxonomy" id="155126"/>
    <lineage>
        <taxon>Eukaryota</taxon>
        <taxon>Fungi</taxon>
        <taxon>Dikarya</taxon>
        <taxon>Basidiomycota</taxon>
        <taxon>Ustilaginomycotina</taxon>
        <taxon>Exobasidiomycetes</taxon>
        <taxon>Tilletiales</taxon>
        <taxon>Tilletiaceae</taxon>
        <taxon>Tilletia</taxon>
    </lineage>
</organism>
<dbReference type="Proteomes" id="UP001176521">
    <property type="component" value="Unassembled WGS sequence"/>
</dbReference>
<keyword evidence="2" id="KW-1185">Reference proteome</keyword>
<dbReference type="EMBL" id="JAPDMQ010000054">
    <property type="protein sequence ID" value="KAK0537816.1"/>
    <property type="molecule type" value="Genomic_DNA"/>
</dbReference>
<proteinExistence type="predicted"/>
<gene>
    <name evidence="1" type="ORF">OC842_001507</name>
</gene>
<evidence type="ECO:0000313" key="1">
    <source>
        <dbReference type="EMBL" id="KAK0537816.1"/>
    </source>
</evidence>